<keyword evidence="1" id="KW-0812">Transmembrane</keyword>
<protein>
    <submittedName>
        <fullName evidence="2">Uncharacterized protein</fullName>
    </submittedName>
</protein>
<evidence type="ECO:0000313" key="3">
    <source>
        <dbReference type="Proteomes" id="UP000178720"/>
    </source>
</evidence>
<reference evidence="2 3" key="1">
    <citation type="journal article" date="2016" name="Nat. Commun.">
        <title>Thousands of microbial genomes shed light on interconnected biogeochemical processes in an aquifer system.</title>
        <authorList>
            <person name="Anantharaman K."/>
            <person name="Brown C.T."/>
            <person name="Hug L.A."/>
            <person name="Sharon I."/>
            <person name="Castelle C.J."/>
            <person name="Probst A.J."/>
            <person name="Thomas B.C."/>
            <person name="Singh A."/>
            <person name="Wilkins M.J."/>
            <person name="Karaoz U."/>
            <person name="Brodie E.L."/>
            <person name="Williams K.H."/>
            <person name="Hubbard S.S."/>
            <person name="Banfield J.F."/>
        </authorList>
    </citation>
    <scope>NUCLEOTIDE SEQUENCE [LARGE SCALE GENOMIC DNA]</scope>
</reference>
<feature type="transmembrane region" description="Helical" evidence="1">
    <location>
        <begin position="12"/>
        <end position="29"/>
    </location>
</feature>
<gene>
    <name evidence="2" type="ORF">A3D70_01245</name>
</gene>
<proteinExistence type="predicted"/>
<keyword evidence="1" id="KW-1133">Transmembrane helix</keyword>
<name>A0A1F4Y557_9BACT</name>
<accession>A0A1F4Y557</accession>
<organism evidence="2 3">
    <name type="scientific">Candidatus Adlerbacteria bacterium RIFCSPHIGHO2_02_FULL_54_18</name>
    <dbReference type="NCBI Taxonomy" id="1797241"/>
    <lineage>
        <taxon>Bacteria</taxon>
        <taxon>Candidatus Adleribacteriota</taxon>
    </lineage>
</organism>
<dbReference type="Proteomes" id="UP000178720">
    <property type="component" value="Unassembled WGS sequence"/>
</dbReference>
<evidence type="ECO:0000313" key="2">
    <source>
        <dbReference type="EMBL" id="OGC89044.1"/>
    </source>
</evidence>
<keyword evidence="1" id="KW-0472">Membrane</keyword>
<dbReference type="AlphaFoldDB" id="A0A1F4Y557"/>
<comment type="caution">
    <text evidence="2">The sequence shown here is derived from an EMBL/GenBank/DDBJ whole genome shotgun (WGS) entry which is preliminary data.</text>
</comment>
<sequence length="201" mass="22458">MKRSLSVVWWWVRWPLMVLGFLYAVLVGFRTFMLFDEEKTAEAVAAIHAQRITLADVEGANLPPVPDESENNATVAGVDTNNNGVRDDVELAIFKKYPNSAKIRAAELQYAMALQLMLTSVYNTETWIAAAVETSRGAACIGETVFNKDLSVYRGRIEEVEEMVTNTSERQHAEDRAYNFTTSYGLPNTELCNIGLDTLPN</sequence>
<evidence type="ECO:0000256" key="1">
    <source>
        <dbReference type="SAM" id="Phobius"/>
    </source>
</evidence>
<dbReference type="EMBL" id="MEWV01000002">
    <property type="protein sequence ID" value="OGC89044.1"/>
    <property type="molecule type" value="Genomic_DNA"/>
</dbReference>